<evidence type="ECO:0000256" key="2">
    <source>
        <dbReference type="ARBA" id="ARBA00022884"/>
    </source>
</evidence>
<dbReference type="InterPro" id="IPR012677">
    <property type="entry name" value="Nucleotide-bd_a/b_plait_sf"/>
</dbReference>
<keyword evidence="5" id="KW-1185">Reference proteome</keyword>
<proteinExistence type="predicted"/>
<evidence type="ECO:0000256" key="1">
    <source>
        <dbReference type="ARBA" id="ARBA00022737"/>
    </source>
</evidence>
<protein>
    <recommendedName>
        <fullName evidence="6">RRM domain-containing protein</fullName>
    </recommendedName>
</protein>
<dbReference type="OrthoDB" id="2588702at2759"/>
<dbReference type="SUPFAM" id="SSF54928">
    <property type="entry name" value="RNA-binding domain, RBD"/>
    <property type="match status" value="1"/>
</dbReference>
<accession>A0A9Q0DUB4</accession>
<gene>
    <name evidence="4" type="ORF">NHX12_006052</name>
</gene>
<name>A0A9Q0DUB4_9TELE</name>
<evidence type="ECO:0000256" key="3">
    <source>
        <dbReference type="SAM" id="MobiDB-lite"/>
    </source>
</evidence>
<sequence length="127" mass="13289">MATAVGASPHHAAAAHHHHAQVAAAAAAHAHHAQQQHAGSAPMMASAHGSLVRMQGLPYSAGVKDILSFFQGYQLPPDGILVLYNLSGQCSGEALVTFPSEELALKAVVERSHHLMLGNPIRMAFCT</sequence>
<reference evidence="4" key="1">
    <citation type="submission" date="2022-07" db="EMBL/GenBank/DDBJ databases">
        <title>Chromosome-level genome of Muraenolepis orangiensis.</title>
        <authorList>
            <person name="Kim J."/>
        </authorList>
    </citation>
    <scope>NUCLEOTIDE SEQUENCE</scope>
    <source>
        <strain evidence="4">KU_S4_2022</strain>
        <tissue evidence="4">Muscle</tissue>
    </source>
</reference>
<feature type="region of interest" description="Disordered" evidence="3">
    <location>
        <begin position="1"/>
        <end position="44"/>
    </location>
</feature>
<keyword evidence="2" id="KW-0694">RNA-binding</keyword>
<dbReference type="AlphaFoldDB" id="A0A9Q0DUB4"/>
<dbReference type="InterPro" id="IPR050666">
    <property type="entry name" value="ESRP"/>
</dbReference>
<dbReference type="InterPro" id="IPR035979">
    <property type="entry name" value="RBD_domain_sf"/>
</dbReference>
<evidence type="ECO:0008006" key="6">
    <source>
        <dbReference type="Google" id="ProtNLM"/>
    </source>
</evidence>
<dbReference type="EMBL" id="JANIIK010000112">
    <property type="protein sequence ID" value="KAJ3593718.1"/>
    <property type="molecule type" value="Genomic_DNA"/>
</dbReference>
<dbReference type="GO" id="GO:0003723">
    <property type="term" value="F:RNA binding"/>
    <property type="evidence" value="ECO:0007669"/>
    <property type="project" value="UniProtKB-KW"/>
</dbReference>
<organism evidence="4 5">
    <name type="scientific">Muraenolepis orangiensis</name>
    <name type="common">Patagonian moray cod</name>
    <dbReference type="NCBI Taxonomy" id="630683"/>
    <lineage>
        <taxon>Eukaryota</taxon>
        <taxon>Metazoa</taxon>
        <taxon>Chordata</taxon>
        <taxon>Craniata</taxon>
        <taxon>Vertebrata</taxon>
        <taxon>Euteleostomi</taxon>
        <taxon>Actinopterygii</taxon>
        <taxon>Neopterygii</taxon>
        <taxon>Teleostei</taxon>
        <taxon>Neoteleostei</taxon>
        <taxon>Acanthomorphata</taxon>
        <taxon>Zeiogadaria</taxon>
        <taxon>Gadariae</taxon>
        <taxon>Gadiformes</taxon>
        <taxon>Muraenolepidoidei</taxon>
        <taxon>Muraenolepididae</taxon>
        <taxon>Muraenolepis</taxon>
    </lineage>
</organism>
<dbReference type="PANTHER" id="PTHR13976">
    <property type="entry name" value="HETEROGENEOUS NUCLEAR RIBONUCLEOPROTEIN-RELATED"/>
    <property type="match status" value="1"/>
</dbReference>
<keyword evidence="1" id="KW-0677">Repeat</keyword>
<evidence type="ECO:0000313" key="5">
    <source>
        <dbReference type="Proteomes" id="UP001148018"/>
    </source>
</evidence>
<dbReference type="Proteomes" id="UP001148018">
    <property type="component" value="Unassembled WGS sequence"/>
</dbReference>
<evidence type="ECO:0000313" key="4">
    <source>
        <dbReference type="EMBL" id="KAJ3593718.1"/>
    </source>
</evidence>
<feature type="compositionally biased region" description="Low complexity" evidence="3">
    <location>
        <begin position="1"/>
        <end position="12"/>
    </location>
</feature>
<comment type="caution">
    <text evidence="4">The sequence shown here is derived from an EMBL/GenBank/DDBJ whole genome shotgun (WGS) entry which is preliminary data.</text>
</comment>
<dbReference type="Gene3D" id="3.30.70.330">
    <property type="match status" value="1"/>
</dbReference>